<evidence type="ECO:0000313" key="2">
    <source>
        <dbReference type="EMBL" id="KAG2652533.1"/>
    </source>
</evidence>
<proteinExistence type="predicted"/>
<keyword evidence="3" id="KW-1185">Reference proteome</keyword>
<dbReference type="EMBL" id="CM029038">
    <property type="protein sequence ID" value="KAG2652533.1"/>
    <property type="molecule type" value="Genomic_DNA"/>
</dbReference>
<evidence type="ECO:0000313" key="3">
    <source>
        <dbReference type="Proteomes" id="UP000823388"/>
    </source>
</evidence>
<feature type="region of interest" description="Disordered" evidence="1">
    <location>
        <begin position="1"/>
        <end position="92"/>
    </location>
</feature>
<protein>
    <submittedName>
        <fullName evidence="2">Uncharacterized protein</fullName>
    </submittedName>
</protein>
<accession>A0A8T0X5D1</accession>
<name>A0A8T0X5D1_PANVG</name>
<gene>
    <name evidence="2" type="ORF">PVAP13_1NG418519</name>
</gene>
<sequence length="92" mass="9629">MRRSESYNGGAAVDMTWGNEPTPSPHEATPVRVPIFSTRADPRGDPTRTGRGWGSNCPTGTTGRGPEFLPGSSGDEFPLAGVCGDPKSISSH</sequence>
<comment type="caution">
    <text evidence="2">The sequence shown here is derived from an EMBL/GenBank/DDBJ whole genome shotgun (WGS) entry which is preliminary data.</text>
</comment>
<dbReference type="AlphaFoldDB" id="A0A8T0X5D1"/>
<dbReference type="Proteomes" id="UP000823388">
    <property type="component" value="Chromosome 1N"/>
</dbReference>
<evidence type="ECO:0000256" key="1">
    <source>
        <dbReference type="SAM" id="MobiDB-lite"/>
    </source>
</evidence>
<organism evidence="2 3">
    <name type="scientific">Panicum virgatum</name>
    <name type="common">Blackwell switchgrass</name>
    <dbReference type="NCBI Taxonomy" id="38727"/>
    <lineage>
        <taxon>Eukaryota</taxon>
        <taxon>Viridiplantae</taxon>
        <taxon>Streptophyta</taxon>
        <taxon>Embryophyta</taxon>
        <taxon>Tracheophyta</taxon>
        <taxon>Spermatophyta</taxon>
        <taxon>Magnoliopsida</taxon>
        <taxon>Liliopsida</taxon>
        <taxon>Poales</taxon>
        <taxon>Poaceae</taxon>
        <taxon>PACMAD clade</taxon>
        <taxon>Panicoideae</taxon>
        <taxon>Panicodae</taxon>
        <taxon>Paniceae</taxon>
        <taxon>Panicinae</taxon>
        <taxon>Panicum</taxon>
        <taxon>Panicum sect. Hiantes</taxon>
    </lineage>
</organism>
<reference evidence="2" key="1">
    <citation type="submission" date="2020-05" db="EMBL/GenBank/DDBJ databases">
        <title>WGS assembly of Panicum virgatum.</title>
        <authorList>
            <person name="Lovell J.T."/>
            <person name="Jenkins J."/>
            <person name="Shu S."/>
            <person name="Juenger T.E."/>
            <person name="Schmutz J."/>
        </authorList>
    </citation>
    <scope>NUCLEOTIDE SEQUENCE</scope>
    <source>
        <strain evidence="2">AP13</strain>
    </source>
</reference>